<evidence type="ECO:0000256" key="8">
    <source>
        <dbReference type="ARBA" id="ARBA00023136"/>
    </source>
</evidence>
<keyword evidence="3 9" id="KW-1003">Cell membrane</keyword>
<comment type="similarity">
    <text evidence="9">Belongs to the TatA/E family.</text>
</comment>
<dbReference type="RefSeq" id="WP_245833771.1">
    <property type="nucleotide sequence ID" value="NZ_FOLM01000001.1"/>
</dbReference>
<dbReference type="GO" id="GO:0043953">
    <property type="term" value="P:protein transport by the Tat complex"/>
    <property type="evidence" value="ECO:0007669"/>
    <property type="project" value="UniProtKB-UniRule"/>
</dbReference>
<dbReference type="GO" id="GO:0008320">
    <property type="term" value="F:protein transmembrane transporter activity"/>
    <property type="evidence" value="ECO:0007669"/>
    <property type="project" value="UniProtKB-UniRule"/>
</dbReference>
<keyword evidence="2 9" id="KW-0813">Transport</keyword>
<evidence type="ECO:0000256" key="7">
    <source>
        <dbReference type="ARBA" id="ARBA00023010"/>
    </source>
</evidence>
<evidence type="ECO:0000256" key="10">
    <source>
        <dbReference type="SAM" id="MobiDB-lite"/>
    </source>
</evidence>
<dbReference type="Gene3D" id="1.20.5.3310">
    <property type="match status" value="1"/>
</dbReference>
<feature type="region of interest" description="Disordered" evidence="10">
    <location>
        <begin position="50"/>
        <end position="80"/>
    </location>
</feature>
<evidence type="ECO:0000256" key="2">
    <source>
        <dbReference type="ARBA" id="ARBA00022448"/>
    </source>
</evidence>
<evidence type="ECO:0000256" key="9">
    <source>
        <dbReference type="HAMAP-Rule" id="MF_00236"/>
    </source>
</evidence>
<keyword evidence="5 9" id="KW-0653">Protein transport</keyword>
<dbReference type="Pfam" id="PF02416">
    <property type="entry name" value="TatA_B_E"/>
    <property type="match status" value="1"/>
</dbReference>
<keyword evidence="12" id="KW-1185">Reference proteome</keyword>
<dbReference type="InterPro" id="IPR006312">
    <property type="entry name" value="TatA/E"/>
</dbReference>
<comment type="function">
    <text evidence="9">Part of the twin-arginine translocation (Tat) system that transports large folded proteins containing a characteristic twin-arginine motif in their signal peptide across membranes. TatA could form the protein-conducting channel of the Tat system.</text>
</comment>
<dbReference type="STRING" id="910347.SAMN05421773_101652"/>
<gene>
    <name evidence="9" type="primary">tatA</name>
    <name evidence="11" type="ORF">SAMN05421773_101652</name>
</gene>
<keyword evidence="6 9" id="KW-1133">Transmembrane helix</keyword>
<dbReference type="EMBL" id="FOLM01000001">
    <property type="protein sequence ID" value="SFB96042.1"/>
    <property type="molecule type" value="Genomic_DNA"/>
</dbReference>
<dbReference type="GO" id="GO:0033281">
    <property type="term" value="C:TAT protein transport complex"/>
    <property type="evidence" value="ECO:0007669"/>
    <property type="project" value="UniProtKB-UniRule"/>
</dbReference>
<dbReference type="HAMAP" id="MF_00236">
    <property type="entry name" value="TatA_E"/>
    <property type="match status" value="1"/>
</dbReference>
<sequence>MGMGNALSGSHLLVLLLVVLVVFGSKRLPEVARGLGQSLRILRAEARAMSRDAAAPQSGGAVPQPLPQTAAPRDERPPAG</sequence>
<evidence type="ECO:0000256" key="6">
    <source>
        <dbReference type="ARBA" id="ARBA00022989"/>
    </source>
</evidence>
<comment type="subunit">
    <text evidence="9">The Tat system comprises two distinct complexes: a TatABC complex, containing multiple copies of TatA, TatB and TatC subunits, and a separate TatA complex, containing only TatA subunits. Substrates initially bind to the TatABC complex, which probably triggers association of the separate TatA complex to form the active translocon.</text>
</comment>
<evidence type="ECO:0000256" key="3">
    <source>
        <dbReference type="ARBA" id="ARBA00022475"/>
    </source>
</evidence>
<reference evidence="11 12" key="1">
    <citation type="submission" date="2016-10" db="EMBL/GenBank/DDBJ databases">
        <authorList>
            <person name="de Groot N.N."/>
        </authorList>
    </citation>
    <scope>NUCLEOTIDE SEQUENCE [LARGE SCALE GENOMIC DNA]</scope>
    <source>
        <strain evidence="11 12">CGMCC 4.5739</strain>
    </source>
</reference>
<dbReference type="InterPro" id="IPR003369">
    <property type="entry name" value="TatA/B/E"/>
</dbReference>
<dbReference type="PANTHER" id="PTHR42982">
    <property type="entry name" value="SEC-INDEPENDENT PROTEIN TRANSLOCASE PROTEIN TATA"/>
    <property type="match status" value="1"/>
</dbReference>
<evidence type="ECO:0000256" key="1">
    <source>
        <dbReference type="ARBA" id="ARBA00004162"/>
    </source>
</evidence>
<dbReference type="AlphaFoldDB" id="A0A1I1FAQ2"/>
<evidence type="ECO:0000313" key="12">
    <source>
        <dbReference type="Proteomes" id="UP000199207"/>
    </source>
</evidence>
<organism evidence="11 12">
    <name type="scientific">Streptomyces aidingensis</name>
    <dbReference type="NCBI Taxonomy" id="910347"/>
    <lineage>
        <taxon>Bacteria</taxon>
        <taxon>Bacillati</taxon>
        <taxon>Actinomycetota</taxon>
        <taxon>Actinomycetes</taxon>
        <taxon>Kitasatosporales</taxon>
        <taxon>Streptomycetaceae</taxon>
        <taxon>Streptomyces</taxon>
    </lineage>
</organism>
<proteinExistence type="inferred from homology"/>
<keyword evidence="4 9" id="KW-0812">Transmembrane</keyword>
<name>A0A1I1FAQ2_9ACTN</name>
<evidence type="ECO:0000313" key="11">
    <source>
        <dbReference type="EMBL" id="SFB96042.1"/>
    </source>
</evidence>
<accession>A0A1I1FAQ2</accession>
<dbReference type="PANTHER" id="PTHR42982:SF8">
    <property type="entry name" value="SEC-INDEPENDENT PROTEIN TRANSLOCASE PROTEIN TATA"/>
    <property type="match status" value="1"/>
</dbReference>
<protein>
    <recommendedName>
        <fullName evidence="9">Sec-independent protein translocase protein TatA</fullName>
    </recommendedName>
</protein>
<keyword evidence="7 9" id="KW-0811">Translocation</keyword>
<evidence type="ECO:0000256" key="5">
    <source>
        <dbReference type="ARBA" id="ARBA00022927"/>
    </source>
</evidence>
<dbReference type="Proteomes" id="UP000199207">
    <property type="component" value="Unassembled WGS sequence"/>
</dbReference>
<evidence type="ECO:0000256" key="4">
    <source>
        <dbReference type="ARBA" id="ARBA00022692"/>
    </source>
</evidence>
<comment type="subcellular location">
    <subcellularLocation>
        <location evidence="1 9">Cell membrane</location>
        <topology evidence="1 9">Single-pass membrane protein</topology>
    </subcellularLocation>
</comment>
<keyword evidence="8 9" id="KW-0472">Membrane</keyword>